<dbReference type="PROSITE" id="PS52002">
    <property type="entry name" value="SM"/>
    <property type="match status" value="1"/>
</dbReference>
<dbReference type="PANTHER" id="PTHR10553:SF5">
    <property type="entry name" value="U6 SNRNA-ASSOCIATED SM-LIKE PROTEIN LSM7"/>
    <property type="match status" value="1"/>
</dbReference>
<reference evidence="6" key="1">
    <citation type="submission" date="2022-08" db="EMBL/GenBank/DDBJ databases">
        <title>Novel sulfate-reducing endosymbionts in the free-living metamonad Anaeramoeba.</title>
        <authorList>
            <person name="Jerlstrom-Hultqvist J."/>
            <person name="Cepicka I."/>
            <person name="Gallot-Lavallee L."/>
            <person name="Salas-Leiva D."/>
            <person name="Curtis B.A."/>
            <person name="Zahonova K."/>
            <person name="Pipaliya S."/>
            <person name="Dacks J."/>
            <person name="Roger A.J."/>
        </authorList>
    </citation>
    <scope>NUCLEOTIDE SEQUENCE</scope>
    <source>
        <strain evidence="6">Schooner1</strain>
    </source>
</reference>
<dbReference type="InterPro" id="IPR001163">
    <property type="entry name" value="Sm_dom_euk/arc"/>
</dbReference>
<feature type="domain" description="Sm" evidence="3">
    <location>
        <begin position="6"/>
        <end position="86"/>
    </location>
</feature>
<comment type="similarity">
    <text evidence="1">Belongs to the snRNP Sm proteins family.</text>
</comment>
<dbReference type="SMART" id="SM00651">
    <property type="entry name" value="Sm"/>
    <property type="match status" value="1"/>
</dbReference>
<name>A0AAV7ZSQ8_9EUKA</name>
<dbReference type="PANTHER" id="PTHR10553">
    <property type="entry name" value="SMALL NUCLEAR RIBONUCLEOPROTEIN"/>
    <property type="match status" value="1"/>
</dbReference>
<evidence type="ECO:0000313" key="6">
    <source>
        <dbReference type="EMBL" id="KAJ6226474.1"/>
    </source>
</evidence>
<evidence type="ECO:0000313" key="5">
    <source>
        <dbReference type="EMBL" id="KAJ3444835.1"/>
    </source>
</evidence>
<organism evidence="4 8">
    <name type="scientific">Anaeramoeba flamelloides</name>
    <dbReference type="NCBI Taxonomy" id="1746091"/>
    <lineage>
        <taxon>Eukaryota</taxon>
        <taxon>Metamonada</taxon>
        <taxon>Anaeramoebidae</taxon>
        <taxon>Anaeramoeba</taxon>
    </lineage>
</organism>
<comment type="caution">
    <text evidence="4">The sequence shown here is derived from an EMBL/GenBank/DDBJ whole genome shotgun (WGS) entry which is preliminary data.</text>
</comment>
<evidence type="ECO:0000313" key="7">
    <source>
        <dbReference type="EMBL" id="KAJ6252359.1"/>
    </source>
</evidence>
<sequence>MSNFFKPVFDLEDYFDKKVHIRFLEGREVSGVLKGYDSNSNCVLDQAIEYLTDANGNLLQPPQIMFLGLMFCKGSSITSIFPEEGSTIIENK</sequence>
<dbReference type="GO" id="GO:0005689">
    <property type="term" value="C:U12-type spliceosomal complex"/>
    <property type="evidence" value="ECO:0007669"/>
    <property type="project" value="TreeGrafter"/>
</dbReference>
<dbReference type="EMBL" id="JANTQA010000023">
    <property type="protein sequence ID" value="KAJ3444320.1"/>
    <property type="molecule type" value="Genomic_DNA"/>
</dbReference>
<keyword evidence="9" id="KW-1185">Reference proteome</keyword>
<dbReference type="InterPro" id="IPR044641">
    <property type="entry name" value="Lsm7/SmG-like"/>
</dbReference>
<dbReference type="EMBL" id="JANTQA010000023">
    <property type="protein sequence ID" value="KAJ3444835.1"/>
    <property type="molecule type" value="Genomic_DNA"/>
</dbReference>
<dbReference type="EMBL" id="JAOAOG010000342">
    <property type="protein sequence ID" value="KAJ6226474.1"/>
    <property type="molecule type" value="Genomic_DNA"/>
</dbReference>
<dbReference type="GO" id="GO:0003723">
    <property type="term" value="F:RNA binding"/>
    <property type="evidence" value="ECO:0007669"/>
    <property type="project" value="InterPro"/>
</dbReference>
<evidence type="ECO:0000256" key="1">
    <source>
        <dbReference type="ARBA" id="ARBA00006850"/>
    </source>
</evidence>
<dbReference type="PIRSF" id="PIRSF037188">
    <property type="entry name" value="U6_snRNA_Lsm7"/>
    <property type="match status" value="1"/>
</dbReference>
<evidence type="ECO:0000313" key="4">
    <source>
        <dbReference type="EMBL" id="KAJ3444320.1"/>
    </source>
</evidence>
<dbReference type="GO" id="GO:0071013">
    <property type="term" value="C:catalytic step 2 spliceosome"/>
    <property type="evidence" value="ECO:0007669"/>
    <property type="project" value="TreeGrafter"/>
</dbReference>
<accession>A0AAV7ZSQ8</accession>
<dbReference type="Pfam" id="PF01423">
    <property type="entry name" value="LSM"/>
    <property type="match status" value="1"/>
</dbReference>
<protein>
    <submittedName>
        <fullName evidence="4">U6 snRNA-associated sm-like protein lsm7</fullName>
    </submittedName>
</protein>
<dbReference type="Proteomes" id="UP001150062">
    <property type="component" value="Unassembled WGS sequence"/>
</dbReference>
<reference evidence="4" key="2">
    <citation type="submission" date="2022-08" db="EMBL/GenBank/DDBJ databases">
        <title>Novel sulphate-reducing endosymbionts in the free-living metamonad Anaeramoeba.</title>
        <authorList>
            <person name="Jerlstrom-Hultqvist J."/>
            <person name="Cepicka I."/>
            <person name="Gallot-Lavallee L."/>
            <person name="Salas-Leiva D."/>
            <person name="Curtis B.A."/>
            <person name="Zahonova K."/>
            <person name="Pipaliya S."/>
            <person name="Dacks J."/>
            <person name="Roger A.J."/>
        </authorList>
    </citation>
    <scope>NUCLEOTIDE SEQUENCE</scope>
    <source>
        <strain evidence="4">Busselton2</strain>
    </source>
</reference>
<evidence type="ECO:0000313" key="9">
    <source>
        <dbReference type="Proteomes" id="UP001150062"/>
    </source>
</evidence>
<dbReference type="InterPro" id="IPR047575">
    <property type="entry name" value="Sm"/>
</dbReference>
<evidence type="ECO:0000313" key="8">
    <source>
        <dbReference type="Proteomes" id="UP001146793"/>
    </source>
</evidence>
<evidence type="ECO:0000256" key="2">
    <source>
        <dbReference type="ARBA" id="ARBA00023274"/>
    </source>
</evidence>
<dbReference type="GO" id="GO:0071004">
    <property type="term" value="C:U2-type prespliceosome"/>
    <property type="evidence" value="ECO:0007669"/>
    <property type="project" value="TreeGrafter"/>
</dbReference>
<dbReference type="Proteomes" id="UP001146793">
    <property type="component" value="Unassembled WGS sequence"/>
</dbReference>
<dbReference type="GO" id="GO:0097526">
    <property type="term" value="C:spliceosomal tri-snRNP complex"/>
    <property type="evidence" value="ECO:0007669"/>
    <property type="project" value="TreeGrafter"/>
</dbReference>
<dbReference type="GO" id="GO:1990726">
    <property type="term" value="C:Lsm1-7-Pat1 complex"/>
    <property type="evidence" value="ECO:0007669"/>
    <property type="project" value="TreeGrafter"/>
</dbReference>
<dbReference type="EMBL" id="JAOAOG010000045">
    <property type="protein sequence ID" value="KAJ6252359.1"/>
    <property type="molecule type" value="Genomic_DNA"/>
</dbReference>
<keyword evidence="2" id="KW-0687">Ribonucleoprotein</keyword>
<dbReference type="InterPro" id="IPR010920">
    <property type="entry name" value="LSM_dom_sf"/>
</dbReference>
<dbReference type="Gene3D" id="2.30.30.100">
    <property type="match status" value="1"/>
</dbReference>
<dbReference type="SUPFAM" id="SSF50182">
    <property type="entry name" value="Sm-like ribonucleoproteins"/>
    <property type="match status" value="1"/>
</dbReference>
<dbReference type="AlphaFoldDB" id="A0AAV7ZSQ8"/>
<gene>
    <name evidence="4" type="ORF">M0812_10173</name>
    <name evidence="5" type="ORF">M0812_10696</name>
    <name evidence="6" type="ORF">M0813_10690</name>
    <name evidence="7" type="ORF">M0813_14211</name>
</gene>
<proteinExistence type="inferred from homology"/>
<evidence type="ECO:0000259" key="3">
    <source>
        <dbReference type="PROSITE" id="PS52002"/>
    </source>
</evidence>
<dbReference type="GO" id="GO:0005688">
    <property type="term" value="C:U6 snRNP"/>
    <property type="evidence" value="ECO:0007669"/>
    <property type="project" value="TreeGrafter"/>
</dbReference>